<reference evidence="3 4" key="1">
    <citation type="submission" date="2016-01" db="EMBL/GenBank/DDBJ databases">
        <authorList>
            <person name="Peeters C."/>
        </authorList>
    </citation>
    <scope>NUCLEOTIDE SEQUENCE [LARGE SCALE GENOMIC DNA]</scope>
    <source>
        <strain evidence="3">LMG 29315</strain>
    </source>
</reference>
<dbReference type="Gene3D" id="3.40.190.10">
    <property type="entry name" value="Periplasmic binding protein-like II"/>
    <property type="match status" value="2"/>
</dbReference>
<dbReference type="InterPro" id="IPR001638">
    <property type="entry name" value="Solute-binding_3/MltF_N"/>
</dbReference>
<dbReference type="SMART" id="SM00062">
    <property type="entry name" value="PBPb"/>
    <property type="match status" value="1"/>
</dbReference>
<dbReference type="SUPFAM" id="SSF53850">
    <property type="entry name" value="Periplasmic binding protein-like II"/>
    <property type="match status" value="1"/>
</dbReference>
<dbReference type="CDD" id="cd13623">
    <property type="entry name" value="PBP2_AA_hypothetical"/>
    <property type="match status" value="1"/>
</dbReference>
<evidence type="ECO:0000313" key="4">
    <source>
        <dbReference type="Proteomes" id="UP000198263"/>
    </source>
</evidence>
<keyword evidence="1" id="KW-0732">Signal</keyword>
<evidence type="ECO:0000259" key="2">
    <source>
        <dbReference type="SMART" id="SM00062"/>
    </source>
</evidence>
<dbReference type="Proteomes" id="UP000198263">
    <property type="component" value="Unassembled WGS sequence"/>
</dbReference>
<sequence length="246" mass="26307">MTLSSTLQKAFAPTGVLRASINLGNPILAHRNASDGEPGGVSVDIARELASRLGVGITFSAFDTAAKSVETVTNEAADIGFFAIDPLRGAGIAFTAPYVLIEGYYLVRDDSPLTRNDEVDREGNRIMVGKGSAYDLFLTRETKRAQIVRTESSQAVVEAFLRDGLEVAAGVKQQLEADAARTPGLRLLDQRFMVIQQAMGLPKSRGDEAAHFLREFVEDVKRSGFVASALSRHGIKGASVAPPSQA</sequence>
<gene>
    <name evidence="3" type="ORF">AWB72_02079</name>
</gene>
<dbReference type="Pfam" id="PF00497">
    <property type="entry name" value="SBP_bac_3"/>
    <property type="match status" value="1"/>
</dbReference>
<dbReference type="PANTHER" id="PTHR35936">
    <property type="entry name" value="MEMBRANE-BOUND LYTIC MUREIN TRANSGLYCOSYLASE F"/>
    <property type="match status" value="1"/>
</dbReference>
<accession>A0A658QVQ9</accession>
<keyword evidence="4" id="KW-1185">Reference proteome</keyword>
<dbReference type="AlphaFoldDB" id="A0A658QVQ9"/>
<dbReference type="RefSeq" id="WP_040052110.1">
    <property type="nucleotide sequence ID" value="NZ_FCNV02000003.1"/>
</dbReference>
<dbReference type="EMBL" id="FCNV02000003">
    <property type="protein sequence ID" value="SAL26770.1"/>
    <property type="molecule type" value="Genomic_DNA"/>
</dbReference>
<feature type="domain" description="Solute-binding protein family 3/N-terminal" evidence="2">
    <location>
        <begin position="16"/>
        <end position="237"/>
    </location>
</feature>
<protein>
    <submittedName>
        <fullName evidence="3">ABC amino acid transporter, periplasmic ligand binding protein</fullName>
    </submittedName>
</protein>
<organism evidence="3 4">
    <name type="scientific">Caballeronia concitans</name>
    <dbReference type="NCBI Taxonomy" id="1777133"/>
    <lineage>
        <taxon>Bacteria</taxon>
        <taxon>Pseudomonadati</taxon>
        <taxon>Pseudomonadota</taxon>
        <taxon>Betaproteobacteria</taxon>
        <taxon>Burkholderiales</taxon>
        <taxon>Burkholderiaceae</taxon>
        <taxon>Caballeronia</taxon>
    </lineage>
</organism>
<comment type="caution">
    <text evidence="3">The sequence shown here is derived from an EMBL/GenBank/DDBJ whole genome shotgun (WGS) entry which is preliminary data.</text>
</comment>
<dbReference type="OrthoDB" id="571173at2"/>
<evidence type="ECO:0000313" key="3">
    <source>
        <dbReference type="EMBL" id="SAL26770.1"/>
    </source>
</evidence>
<proteinExistence type="predicted"/>
<evidence type="ECO:0000256" key="1">
    <source>
        <dbReference type="ARBA" id="ARBA00022729"/>
    </source>
</evidence>
<dbReference type="PANTHER" id="PTHR35936:SF17">
    <property type="entry name" value="ARGININE-BINDING EXTRACELLULAR PROTEIN ARTP"/>
    <property type="match status" value="1"/>
</dbReference>
<name>A0A658QVQ9_9BURK</name>